<dbReference type="PRINTS" id="PR00131">
    <property type="entry name" value="GLHYDRLASE1"/>
</dbReference>
<comment type="similarity">
    <text evidence="2 12">Belongs to the glycosyl hydrolase 1 family.</text>
</comment>
<dbReference type="GO" id="GO:0008422">
    <property type="term" value="F:beta-glucosidase activity"/>
    <property type="evidence" value="ECO:0007669"/>
    <property type="project" value="UniProtKB-EC"/>
</dbReference>
<keyword evidence="4 12" id="KW-0378">Hydrolase</keyword>
<evidence type="ECO:0000256" key="12">
    <source>
        <dbReference type="RuleBase" id="RU361175"/>
    </source>
</evidence>
<dbReference type="FunFam" id="3.20.20.80:FF:000004">
    <property type="entry name" value="Beta-glucosidase 6-phospho-beta-glucosidase"/>
    <property type="match status" value="1"/>
</dbReference>
<dbReference type="EC" id="3.2.1.21" evidence="3 12"/>
<organism evidence="13 14">
    <name type="scientific">Rariglobus hedericola</name>
    <dbReference type="NCBI Taxonomy" id="2597822"/>
    <lineage>
        <taxon>Bacteria</taxon>
        <taxon>Pseudomonadati</taxon>
        <taxon>Verrucomicrobiota</taxon>
        <taxon>Opitutia</taxon>
        <taxon>Opitutales</taxon>
        <taxon>Opitutaceae</taxon>
        <taxon>Rariglobus</taxon>
    </lineage>
</organism>
<dbReference type="InterPro" id="IPR017736">
    <property type="entry name" value="Glyco_hydro_1_beta-glucosidase"/>
</dbReference>
<evidence type="ECO:0000256" key="5">
    <source>
        <dbReference type="ARBA" id="ARBA00023001"/>
    </source>
</evidence>
<accession>A0A556QPK7</accession>
<evidence type="ECO:0000256" key="10">
    <source>
        <dbReference type="PIRSR" id="PIRSR617736-2"/>
    </source>
</evidence>
<reference evidence="13 14" key="1">
    <citation type="submission" date="2019-07" db="EMBL/GenBank/DDBJ databases">
        <title>Description of 53C-WASEF.</title>
        <authorList>
            <person name="Pitt A."/>
            <person name="Hahn M.W."/>
        </authorList>
    </citation>
    <scope>NUCLEOTIDE SEQUENCE [LARGE SCALE GENOMIC DNA]</scope>
    <source>
        <strain evidence="13 14">53C-WASEF</strain>
    </source>
</reference>
<name>A0A556QPK7_9BACT</name>
<evidence type="ECO:0000313" key="14">
    <source>
        <dbReference type="Proteomes" id="UP000315648"/>
    </source>
</evidence>
<evidence type="ECO:0000256" key="6">
    <source>
        <dbReference type="ARBA" id="ARBA00023277"/>
    </source>
</evidence>
<feature type="binding site" evidence="10">
    <location>
        <position position="402"/>
    </location>
    <ligand>
        <name>substrate</name>
    </ligand>
</feature>
<evidence type="ECO:0000256" key="4">
    <source>
        <dbReference type="ARBA" id="ARBA00022801"/>
    </source>
</evidence>
<gene>
    <name evidence="13" type="ORF">FPL22_04525</name>
</gene>
<feature type="binding site" evidence="10">
    <location>
        <begin position="409"/>
        <end position="410"/>
    </location>
    <ligand>
        <name>substrate</name>
    </ligand>
</feature>
<dbReference type="Proteomes" id="UP000315648">
    <property type="component" value="Unassembled WGS sequence"/>
</dbReference>
<dbReference type="OrthoDB" id="2339329at2"/>
<dbReference type="Pfam" id="PF00232">
    <property type="entry name" value="Glyco_hydro_1"/>
    <property type="match status" value="1"/>
</dbReference>
<dbReference type="InterPro" id="IPR001360">
    <property type="entry name" value="Glyco_hydro_1"/>
</dbReference>
<dbReference type="PANTHER" id="PTHR10353">
    <property type="entry name" value="GLYCOSYL HYDROLASE"/>
    <property type="match status" value="1"/>
</dbReference>
<evidence type="ECO:0000256" key="11">
    <source>
        <dbReference type="PROSITE-ProRule" id="PRU10055"/>
    </source>
</evidence>
<evidence type="ECO:0000256" key="3">
    <source>
        <dbReference type="ARBA" id="ARBA00012744"/>
    </source>
</evidence>
<evidence type="ECO:0000256" key="1">
    <source>
        <dbReference type="ARBA" id="ARBA00000448"/>
    </source>
</evidence>
<keyword evidence="7 12" id="KW-0326">Glycosidase</keyword>
<proteinExistence type="inferred from homology"/>
<dbReference type="PANTHER" id="PTHR10353:SF36">
    <property type="entry name" value="LP05116P"/>
    <property type="match status" value="1"/>
</dbReference>
<keyword evidence="6" id="KW-0119">Carbohydrate metabolism</keyword>
<comment type="catalytic activity">
    <reaction evidence="1 12">
        <text>Hydrolysis of terminal, non-reducing beta-D-glucosyl residues with release of beta-D-glucose.</text>
        <dbReference type="EC" id="3.2.1.21"/>
    </reaction>
</comment>
<evidence type="ECO:0000256" key="2">
    <source>
        <dbReference type="ARBA" id="ARBA00010838"/>
    </source>
</evidence>
<dbReference type="GO" id="GO:0005829">
    <property type="term" value="C:cytosol"/>
    <property type="evidence" value="ECO:0007669"/>
    <property type="project" value="TreeGrafter"/>
</dbReference>
<dbReference type="RefSeq" id="WP_144228912.1">
    <property type="nucleotide sequence ID" value="NZ_CBCRVV010000002.1"/>
</dbReference>
<feature type="binding site" evidence="10">
    <location>
        <position position="118"/>
    </location>
    <ligand>
        <name>substrate</name>
    </ligand>
</feature>
<comment type="caution">
    <text evidence="13">The sequence shown here is derived from an EMBL/GenBank/DDBJ whole genome shotgun (WGS) entry which is preliminary data.</text>
</comment>
<dbReference type="GO" id="GO:0030245">
    <property type="term" value="P:cellulose catabolic process"/>
    <property type="evidence" value="ECO:0007669"/>
    <property type="project" value="UniProtKB-KW"/>
</dbReference>
<evidence type="ECO:0000256" key="8">
    <source>
        <dbReference type="ARBA" id="ARBA00023326"/>
    </source>
</evidence>
<feature type="binding site" evidence="10">
    <location>
        <position position="162"/>
    </location>
    <ligand>
        <name>substrate</name>
    </ligand>
</feature>
<dbReference type="NCBIfam" id="TIGR03356">
    <property type="entry name" value="BGL"/>
    <property type="match status" value="1"/>
</dbReference>
<dbReference type="InterPro" id="IPR018120">
    <property type="entry name" value="Glyco_hydro_1_AS"/>
</dbReference>
<evidence type="ECO:0000256" key="9">
    <source>
        <dbReference type="PIRSR" id="PIRSR617736-1"/>
    </source>
</evidence>
<dbReference type="Gene3D" id="3.20.20.80">
    <property type="entry name" value="Glycosidases"/>
    <property type="match status" value="1"/>
</dbReference>
<keyword evidence="14" id="KW-1185">Reference proteome</keyword>
<protein>
    <recommendedName>
        <fullName evidence="3 12">Beta-glucosidase</fullName>
        <ecNumber evidence="3 12">3.2.1.21</ecNumber>
    </recommendedName>
</protein>
<evidence type="ECO:0000313" key="13">
    <source>
        <dbReference type="EMBL" id="TSJ78571.1"/>
    </source>
</evidence>
<dbReference type="AlphaFoldDB" id="A0A556QPK7"/>
<evidence type="ECO:0000256" key="7">
    <source>
        <dbReference type="ARBA" id="ARBA00023295"/>
    </source>
</evidence>
<feature type="binding site" evidence="10">
    <location>
        <position position="17"/>
    </location>
    <ligand>
        <name>substrate</name>
    </ligand>
</feature>
<feature type="active site" description="Proton donor" evidence="9">
    <location>
        <position position="163"/>
    </location>
</feature>
<dbReference type="PROSITE" id="PS00653">
    <property type="entry name" value="GLYCOSYL_HYDROL_F1_2"/>
    <property type="match status" value="1"/>
</dbReference>
<dbReference type="PROSITE" id="PS00572">
    <property type="entry name" value="GLYCOSYL_HYDROL_F1_1"/>
    <property type="match status" value="1"/>
</dbReference>
<dbReference type="InterPro" id="IPR017853">
    <property type="entry name" value="GH"/>
</dbReference>
<dbReference type="SUPFAM" id="SSF51445">
    <property type="entry name" value="(Trans)glycosidases"/>
    <property type="match status" value="1"/>
</dbReference>
<dbReference type="InterPro" id="IPR033132">
    <property type="entry name" value="GH_1_N_CS"/>
</dbReference>
<keyword evidence="8" id="KW-0624">Polysaccharide degradation</keyword>
<feature type="active site" description="Nucleophile" evidence="9 11">
    <location>
        <position position="355"/>
    </location>
</feature>
<sequence length="452" mass="51249">MHFPKDFVWGAASAAYQVEGAAQEGDKGLSVWDTFSREPGKTWQGETGAVACDHYHRYKEDVTLMKGIGLQAYRFSVSWPRVMPAGTGAVSAQGLDFYDRLTDELLAAGIEPWVTLFHWDYPHDLYLRGGWLNPESPRWFADYSEVIVKKLSDRVTNWMTLNEPQCFIGLGHDQGCHAPGLKLNRAESLLAAHHVMLAHGLSVQVIRAHASRPARVGWAPVGMAGVPASDSPEDLAALHQHVFRVGKGFLWNNAWWGDPVVLGHYPEIGLRTFGNDVPKFTEAEMRTIKQPLDFYGANIYGSPLIKATPDGGYVEQTYHEGFPQTHSYWEVTPESLYWGPKLLHERYKLPIVVTENGMSNADWVSLDGQVHDPQRIDLLHRYLLQLHRAMAEGVDVRGYFHWSIMDNYEWADGYKQRFGLIHVDYPTQKRTPKDSARWYTEVIRSNGACLQR</sequence>
<dbReference type="EMBL" id="VMBG01000001">
    <property type="protein sequence ID" value="TSJ78571.1"/>
    <property type="molecule type" value="Genomic_DNA"/>
</dbReference>
<keyword evidence="5" id="KW-0136">Cellulose degradation</keyword>
<feature type="binding site" evidence="10">
    <location>
        <position position="300"/>
    </location>
    <ligand>
        <name>substrate</name>
    </ligand>
</feature>